<keyword evidence="4" id="KW-1185">Reference proteome</keyword>
<dbReference type="Pfam" id="PF02204">
    <property type="entry name" value="VPS9"/>
    <property type="match status" value="1"/>
</dbReference>
<dbReference type="InterPro" id="IPR045046">
    <property type="entry name" value="Vps9-like"/>
</dbReference>
<dbReference type="Gene3D" id="1.20.1050.80">
    <property type="entry name" value="VPS9 domain"/>
    <property type="match status" value="1"/>
</dbReference>
<feature type="coiled-coil region" evidence="1">
    <location>
        <begin position="251"/>
        <end position="278"/>
    </location>
</feature>
<protein>
    <recommendedName>
        <fullName evidence="2">VPS9 domain-containing protein</fullName>
    </recommendedName>
</protein>
<dbReference type="HOGENOM" id="CLU_866946_0_0_1"/>
<proteinExistence type="predicted"/>
<dbReference type="PANTHER" id="PTHR23101">
    <property type="entry name" value="RAB GDP/GTP EXCHANGE FACTOR"/>
    <property type="match status" value="1"/>
</dbReference>
<dbReference type="GO" id="GO:0030139">
    <property type="term" value="C:endocytic vesicle"/>
    <property type="evidence" value="ECO:0007669"/>
    <property type="project" value="TreeGrafter"/>
</dbReference>
<dbReference type="GO" id="GO:0005085">
    <property type="term" value="F:guanyl-nucleotide exchange factor activity"/>
    <property type="evidence" value="ECO:0007669"/>
    <property type="project" value="InterPro"/>
</dbReference>
<dbReference type="EnsemblMetazoa" id="tetur05g05770.1">
    <property type="protein sequence ID" value="tetur05g05770.1"/>
    <property type="gene ID" value="tetur05g05770"/>
</dbReference>
<accession>T1K5C4</accession>
<dbReference type="GO" id="GO:0005829">
    <property type="term" value="C:cytosol"/>
    <property type="evidence" value="ECO:0007669"/>
    <property type="project" value="TreeGrafter"/>
</dbReference>
<dbReference type="InterPro" id="IPR037191">
    <property type="entry name" value="VPS9_dom_sf"/>
</dbReference>
<dbReference type="eggNOG" id="KOG2319">
    <property type="taxonomic scope" value="Eukaryota"/>
</dbReference>
<dbReference type="EMBL" id="CAEY01001585">
    <property type="status" value="NOT_ANNOTATED_CDS"/>
    <property type="molecule type" value="Genomic_DNA"/>
</dbReference>
<name>T1K5C4_TETUR</name>
<dbReference type="GO" id="GO:0031267">
    <property type="term" value="F:small GTPase binding"/>
    <property type="evidence" value="ECO:0007669"/>
    <property type="project" value="TreeGrafter"/>
</dbReference>
<dbReference type="PANTHER" id="PTHR23101:SF122">
    <property type="entry name" value="RABAPTIN-5-ASSOCIATED EXCHANGE FACTOR FOR RAB5"/>
    <property type="match status" value="1"/>
</dbReference>
<reference evidence="4" key="1">
    <citation type="submission" date="2011-08" db="EMBL/GenBank/DDBJ databases">
        <authorList>
            <person name="Rombauts S."/>
        </authorList>
    </citation>
    <scope>NUCLEOTIDE SEQUENCE</scope>
    <source>
        <strain evidence="4">London</strain>
    </source>
</reference>
<dbReference type="Pfam" id="PF18151">
    <property type="entry name" value="DUF5601"/>
    <property type="match status" value="1"/>
</dbReference>
<evidence type="ECO:0000259" key="2">
    <source>
        <dbReference type="PROSITE" id="PS51205"/>
    </source>
</evidence>
<dbReference type="PROSITE" id="PS51205">
    <property type="entry name" value="VPS9"/>
    <property type="match status" value="1"/>
</dbReference>
<dbReference type="STRING" id="32264.T1K5C4"/>
<feature type="domain" description="VPS9" evidence="2">
    <location>
        <begin position="64"/>
        <end position="208"/>
    </location>
</feature>
<dbReference type="SMART" id="SM00167">
    <property type="entry name" value="VPS9"/>
    <property type="match status" value="1"/>
</dbReference>
<dbReference type="GO" id="GO:0016192">
    <property type="term" value="P:vesicle-mediated transport"/>
    <property type="evidence" value="ECO:0007669"/>
    <property type="project" value="InterPro"/>
</dbReference>
<dbReference type="InterPro" id="IPR003123">
    <property type="entry name" value="VPS9"/>
</dbReference>
<dbReference type="SUPFAM" id="SSF109993">
    <property type="entry name" value="VPS9 domain"/>
    <property type="match status" value="1"/>
</dbReference>
<dbReference type="Proteomes" id="UP000015104">
    <property type="component" value="Unassembled WGS sequence"/>
</dbReference>
<evidence type="ECO:0000313" key="4">
    <source>
        <dbReference type="Proteomes" id="UP000015104"/>
    </source>
</evidence>
<sequence length="321" mass="36846">MKTVEQMGSIVHQFYQAMMSRFEDHSVFKDIVQVSVDQLIDYTEIRLLSSTWNTIFNQILIEDEEKDLQLQNQIRSLDWIMTDHLELYLDLTKPDICDFMDQAIGHIIEMGSKSIPLQKLECIVNCSKSLLQLLNLSREGEPISADLFLPALVYTVIHANPPLLHSNIRFINEFSSPNRLASGEASYYFTNLCCAVAFIEKLNGESLNLSEEEFKRYINGGERPSRNSDQLKFNNRPSEALRRMNHNSNLIASLSAKQSALENEIDQLKRTIMVQQESILSQIDSLSKPVPSNDHSNELRKIVYKSRLTQGPFYHELNTNS</sequence>
<evidence type="ECO:0000313" key="3">
    <source>
        <dbReference type="EnsemblMetazoa" id="tetur05g05770.1"/>
    </source>
</evidence>
<organism evidence="3 4">
    <name type="scientific">Tetranychus urticae</name>
    <name type="common">Two-spotted spider mite</name>
    <dbReference type="NCBI Taxonomy" id="32264"/>
    <lineage>
        <taxon>Eukaryota</taxon>
        <taxon>Metazoa</taxon>
        <taxon>Ecdysozoa</taxon>
        <taxon>Arthropoda</taxon>
        <taxon>Chelicerata</taxon>
        <taxon>Arachnida</taxon>
        <taxon>Acari</taxon>
        <taxon>Acariformes</taxon>
        <taxon>Trombidiformes</taxon>
        <taxon>Prostigmata</taxon>
        <taxon>Eleutherengona</taxon>
        <taxon>Raphignathae</taxon>
        <taxon>Tetranychoidea</taxon>
        <taxon>Tetranychidae</taxon>
        <taxon>Tetranychus</taxon>
    </lineage>
</organism>
<evidence type="ECO:0000256" key="1">
    <source>
        <dbReference type="SAM" id="Coils"/>
    </source>
</evidence>
<reference evidence="3" key="2">
    <citation type="submission" date="2015-06" db="UniProtKB">
        <authorList>
            <consortium name="EnsemblMetazoa"/>
        </authorList>
    </citation>
    <scope>IDENTIFICATION</scope>
</reference>
<keyword evidence="1" id="KW-0175">Coiled coil</keyword>
<dbReference type="AlphaFoldDB" id="T1K5C4"/>
<dbReference type="InterPro" id="IPR041545">
    <property type="entry name" value="DUF5601"/>
</dbReference>